<protein>
    <submittedName>
        <fullName evidence="1">Uncharacterized protein</fullName>
    </submittedName>
</protein>
<reference evidence="1" key="2">
    <citation type="submission" date="2020-11" db="EMBL/GenBank/DDBJ databases">
        <authorList>
            <person name="McCartney M.A."/>
            <person name="Auch B."/>
            <person name="Kono T."/>
            <person name="Mallez S."/>
            <person name="Becker A."/>
            <person name="Gohl D.M."/>
            <person name="Silverstein K.A.T."/>
            <person name="Koren S."/>
            <person name="Bechman K.B."/>
            <person name="Herman A."/>
            <person name="Abrahante J.E."/>
            <person name="Garbe J."/>
        </authorList>
    </citation>
    <scope>NUCLEOTIDE SEQUENCE</scope>
    <source>
        <strain evidence="1">Duluth1</strain>
        <tissue evidence="1">Whole animal</tissue>
    </source>
</reference>
<reference evidence="1" key="1">
    <citation type="journal article" date="2019" name="bioRxiv">
        <title>The Genome of the Zebra Mussel, Dreissena polymorpha: A Resource for Invasive Species Research.</title>
        <authorList>
            <person name="McCartney M.A."/>
            <person name="Auch B."/>
            <person name="Kono T."/>
            <person name="Mallez S."/>
            <person name="Zhang Y."/>
            <person name="Obille A."/>
            <person name="Becker A."/>
            <person name="Abrahante J.E."/>
            <person name="Garbe J."/>
            <person name="Badalamenti J.P."/>
            <person name="Herman A."/>
            <person name="Mangelson H."/>
            <person name="Liachko I."/>
            <person name="Sullivan S."/>
            <person name="Sone E.D."/>
            <person name="Koren S."/>
            <person name="Silverstein K.A.T."/>
            <person name="Beckman K.B."/>
            <person name="Gohl D.M."/>
        </authorList>
    </citation>
    <scope>NUCLEOTIDE SEQUENCE</scope>
    <source>
        <strain evidence="1">Duluth1</strain>
        <tissue evidence="1">Whole animal</tissue>
    </source>
</reference>
<accession>A0A9D4RRV5</accession>
<evidence type="ECO:0000313" key="1">
    <source>
        <dbReference type="EMBL" id="KAH3876420.1"/>
    </source>
</evidence>
<name>A0A9D4RRV5_DREPO</name>
<evidence type="ECO:0000313" key="2">
    <source>
        <dbReference type="Proteomes" id="UP000828390"/>
    </source>
</evidence>
<proteinExistence type="predicted"/>
<dbReference type="EMBL" id="JAIWYP010000001">
    <property type="protein sequence ID" value="KAH3876420.1"/>
    <property type="molecule type" value="Genomic_DNA"/>
</dbReference>
<keyword evidence="2" id="KW-1185">Reference proteome</keyword>
<comment type="caution">
    <text evidence="1">The sequence shown here is derived from an EMBL/GenBank/DDBJ whole genome shotgun (WGS) entry which is preliminary data.</text>
</comment>
<organism evidence="1 2">
    <name type="scientific">Dreissena polymorpha</name>
    <name type="common">Zebra mussel</name>
    <name type="synonym">Mytilus polymorpha</name>
    <dbReference type="NCBI Taxonomy" id="45954"/>
    <lineage>
        <taxon>Eukaryota</taxon>
        <taxon>Metazoa</taxon>
        <taxon>Spiralia</taxon>
        <taxon>Lophotrochozoa</taxon>
        <taxon>Mollusca</taxon>
        <taxon>Bivalvia</taxon>
        <taxon>Autobranchia</taxon>
        <taxon>Heteroconchia</taxon>
        <taxon>Euheterodonta</taxon>
        <taxon>Imparidentia</taxon>
        <taxon>Neoheterodontei</taxon>
        <taxon>Myida</taxon>
        <taxon>Dreissenoidea</taxon>
        <taxon>Dreissenidae</taxon>
        <taxon>Dreissena</taxon>
    </lineage>
</organism>
<dbReference type="Proteomes" id="UP000828390">
    <property type="component" value="Unassembled WGS sequence"/>
</dbReference>
<dbReference type="AlphaFoldDB" id="A0A9D4RRV5"/>
<sequence>MQSKRKPTTKLSKSTLPRVRCWQLVLRRAIARSNIRTSSSPCSLQFNNYKTSSVSKNDKVIVSRDHFNLGIRAQIDHGITSEHLDGTLGALMFPGIIIIRGQIRMRHIKWTKVLVTSVEKLRNPLSMGPAYSS</sequence>
<gene>
    <name evidence="1" type="ORF">DPMN_000260</name>
</gene>